<feature type="transmembrane region" description="Helical" evidence="1">
    <location>
        <begin position="235"/>
        <end position="252"/>
    </location>
</feature>
<feature type="transmembrane region" description="Helical" evidence="1">
    <location>
        <begin position="92"/>
        <end position="111"/>
    </location>
</feature>
<dbReference type="RefSeq" id="WP_051724713.1">
    <property type="nucleotide sequence ID" value="NZ_JBHEZZ010000011.1"/>
</dbReference>
<dbReference type="Proteomes" id="UP001592528">
    <property type="component" value="Unassembled WGS sequence"/>
</dbReference>
<sequence>MSVPSTALTSRRFTVLRQRPESGQERPSYLHRTLSLLAVLSLFQGMADAIRSHALANHKVLVLLLVLYASLVLLAVLALTVRRQRALVRVDLAVLLAGFLRFAAIFVGSVGSSQRPYQDDEGPLVTLAARALAAGGHVYGRHWPHFAQQFGVGTTPLMNGRFADTFSYPPLSALLAAPFVGSLPSWVPVLGLFAFAALSATALFMFRTLPVQLRPAATLVCFGMSWYFFYVRNGYPVFLALPFLAVAVHRWTRTGAGGVLGRRGVVSALCLGIAASAHQLGWFLAPFLLLGILLARRGELPWRGALLVTGRWAAIALGTFLLVNLPFMIRDGGAWVSGIGSVLTQHATPQGLGAIDISYYLTSGSGNLAMYSYAAALLLAATLVALLLYPRRLAPALALLPWPAFLLAPRSPETYFVLLAPLWLIAFASCPQEDYQGLRQWRPRLLADRRFRVALPALLAVPALLCLAVAVASPVPLRMDISAVRTTTAAGKGSSAVTALTVRLTNTSDAVLTPQFASSSSAWTSFDWRVESGPSMLAPGGSGSYRLIRRGNPSGGSGSTYLRVFTDDPQTLTSAVIPTGSASAAKP</sequence>
<feature type="transmembrane region" description="Helical" evidence="1">
    <location>
        <begin position="368"/>
        <end position="389"/>
    </location>
</feature>
<reference evidence="2 3" key="1">
    <citation type="submission" date="2024-09" db="EMBL/GenBank/DDBJ databases">
        <authorList>
            <person name="Lee S.D."/>
        </authorList>
    </citation>
    <scope>NUCLEOTIDE SEQUENCE [LARGE SCALE GENOMIC DNA]</scope>
    <source>
        <strain evidence="2 3">N1-5</strain>
    </source>
</reference>
<feature type="transmembrane region" description="Helical" evidence="1">
    <location>
        <begin position="451"/>
        <end position="472"/>
    </location>
</feature>
<protein>
    <recommendedName>
        <fullName evidence="4">Glycosyltransferase RgtA/B/C/D-like domain-containing protein</fullName>
    </recommendedName>
</protein>
<feature type="transmembrane region" description="Helical" evidence="1">
    <location>
        <begin position="185"/>
        <end position="206"/>
    </location>
</feature>
<evidence type="ECO:0000313" key="3">
    <source>
        <dbReference type="Proteomes" id="UP001592528"/>
    </source>
</evidence>
<dbReference type="EMBL" id="JBHEZZ010000011">
    <property type="protein sequence ID" value="MFC1403640.1"/>
    <property type="molecule type" value="Genomic_DNA"/>
</dbReference>
<organism evidence="2 3">
    <name type="scientific">Streptacidiphilus cavernicola</name>
    <dbReference type="NCBI Taxonomy" id="3342716"/>
    <lineage>
        <taxon>Bacteria</taxon>
        <taxon>Bacillati</taxon>
        <taxon>Actinomycetota</taxon>
        <taxon>Actinomycetes</taxon>
        <taxon>Kitasatosporales</taxon>
        <taxon>Streptomycetaceae</taxon>
        <taxon>Streptacidiphilus</taxon>
    </lineage>
</organism>
<keyword evidence="1" id="KW-0812">Transmembrane</keyword>
<name>A0ABV6UQE0_9ACTN</name>
<feature type="transmembrane region" description="Helical" evidence="1">
    <location>
        <begin position="264"/>
        <end position="294"/>
    </location>
</feature>
<evidence type="ECO:0008006" key="4">
    <source>
        <dbReference type="Google" id="ProtNLM"/>
    </source>
</evidence>
<proteinExistence type="predicted"/>
<keyword evidence="3" id="KW-1185">Reference proteome</keyword>
<keyword evidence="1" id="KW-0472">Membrane</keyword>
<keyword evidence="1" id="KW-1133">Transmembrane helix</keyword>
<accession>A0ABV6UQE0</accession>
<feature type="transmembrane region" description="Helical" evidence="1">
    <location>
        <begin position="300"/>
        <end position="323"/>
    </location>
</feature>
<feature type="transmembrane region" description="Helical" evidence="1">
    <location>
        <begin position="59"/>
        <end position="80"/>
    </location>
</feature>
<evidence type="ECO:0000256" key="1">
    <source>
        <dbReference type="SAM" id="Phobius"/>
    </source>
</evidence>
<gene>
    <name evidence="2" type="ORF">ACEZDJ_20330</name>
</gene>
<evidence type="ECO:0000313" key="2">
    <source>
        <dbReference type="EMBL" id="MFC1403640.1"/>
    </source>
</evidence>
<comment type="caution">
    <text evidence="2">The sequence shown here is derived from an EMBL/GenBank/DDBJ whole genome shotgun (WGS) entry which is preliminary data.</text>
</comment>